<feature type="chain" id="PRO_5042705497" evidence="1">
    <location>
        <begin position="28"/>
        <end position="164"/>
    </location>
</feature>
<dbReference type="EMBL" id="QRPB01000032">
    <property type="protein sequence ID" value="RHL75228.1"/>
    <property type="molecule type" value="Genomic_DNA"/>
</dbReference>
<evidence type="ECO:0000313" key="2">
    <source>
        <dbReference type="EMBL" id="MCC2746637.1"/>
    </source>
</evidence>
<dbReference type="Proteomes" id="UP000266698">
    <property type="component" value="Unassembled WGS sequence"/>
</dbReference>
<keyword evidence="1" id="KW-0732">Signal</keyword>
<organism evidence="3 4">
    <name type="scientific">Agathobacter rectalis</name>
    <dbReference type="NCBI Taxonomy" id="39491"/>
    <lineage>
        <taxon>Bacteria</taxon>
        <taxon>Bacillati</taxon>
        <taxon>Bacillota</taxon>
        <taxon>Clostridia</taxon>
        <taxon>Lachnospirales</taxon>
        <taxon>Lachnospiraceae</taxon>
        <taxon>Agathobacter</taxon>
    </lineage>
</organism>
<sequence length="164" mass="18276">MFKKIKKVVAFALALTMLMGMSTVAFAAERESEVPELTKVDGMTVAIDEDNDNGISPLWWSGNGPAPQVTKIELYNHGLLDNGNYCVIIKVYGYGSDTTTFNGRSISWFKQQPFIISGNGADGFYYWYDCGKITAPGNYTFTTKFRSTNFPYGEKSFSCVFKKS</sequence>
<evidence type="ECO:0000313" key="4">
    <source>
        <dbReference type="Proteomes" id="UP000266698"/>
    </source>
</evidence>
<evidence type="ECO:0000313" key="3">
    <source>
        <dbReference type="EMBL" id="RHL75228.1"/>
    </source>
</evidence>
<dbReference type="GeneID" id="93724918"/>
<reference evidence="2" key="2">
    <citation type="submission" date="2021-10" db="EMBL/GenBank/DDBJ databases">
        <title>Collection of gut derived symbiotic bacterial strains cultured from healthy donors.</title>
        <authorList>
            <person name="Lin H."/>
            <person name="Littmann E."/>
            <person name="Claire K."/>
            <person name="Pamer E."/>
        </authorList>
    </citation>
    <scope>NUCLEOTIDE SEQUENCE</scope>
    <source>
        <strain evidence="2">MSK.22.92</strain>
    </source>
</reference>
<dbReference type="EMBL" id="JAJFBX010000007">
    <property type="protein sequence ID" value="MCC2746637.1"/>
    <property type="molecule type" value="Genomic_DNA"/>
</dbReference>
<dbReference type="AlphaFoldDB" id="A0A396FH24"/>
<dbReference type="Proteomes" id="UP001197847">
    <property type="component" value="Unassembled WGS sequence"/>
</dbReference>
<name>A0A396FH24_9FIRM</name>
<gene>
    <name evidence="3" type="ORF">DW001_16060</name>
    <name evidence="2" type="ORF">LK487_06275</name>
</gene>
<reference evidence="3 4" key="1">
    <citation type="submission" date="2018-08" db="EMBL/GenBank/DDBJ databases">
        <title>A genome reference for cultivated species of the human gut microbiota.</title>
        <authorList>
            <person name="Zou Y."/>
            <person name="Xue W."/>
            <person name="Luo G."/>
        </authorList>
    </citation>
    <scope>NUCLEOTIDE SEQUENCE [LARGE SCALE GENOMIC DNA]</scope>
    <source>
        <strain evidence="3 4">AF36-2BH</strain>
    </source>
</reference>
<feature type="signal peptide" evidence="1">
    <location>
        <begin position="1"/>
        <end position="27"/>
    </location>
</feature>
<dbReference type="RefSeq" id="WP_014081265.1">
    <property type="nucleotide sequence ID" value="NZ_JAAISB010000032.1"/>
</dbReference>
<comment type="caution">
    <text evidence="3">The sequence shown here is derived from an EMBL/GenBank/DDBJ whole genome shotgun (WGS) entry which is preliminary data.</text>
</comment>
<accession>A0A396FH24</accession>
<evidence type="ECO:0000256" key="1">
    <source>
        <dbReference type="SAM" id="SignalP"/>
    </source>
</evidence>
<protein>
    <submittedName>
        <fullName evidence="3">Uncharacterized protein</fullName>
    </submittedName>
</protein>
<proteinExistence type="predicted"/>